<feature type="domain" description="BON" evidence="2">
    <location>
        <begin position="86"/>
        <end position="154"/>
    </location>
</feature>
<protein>
    <recommendedName>
        <fullName evidence="2">BON domain-containing protein</fullName>
    </recommendedName>
</protein>
<sequence length="165" mass="18574">MAEVNRKLHESAREEDYRDFEARDLDDGWPYGDEDGRKGRRNAPYGATSSNLDQRADAGAEITGDTVLKRGVGKSLTDAEEERLIENDDLADTITRCIDDDDRFDVGLITVDVSRGIARLEGEVETEEDRVHLERMVLAVKGVRDVRSHVMLIGADSHVPWDFDQ</sequence>
<dbReference type="InterPro" id="IPR007055">
    <property type="entry name" value="BON_dom"/>
</dbReference>
<gene>
    <name evidence="3" type="ORF">TM49_08585</name>
</gene>
<proteinExistence type="predicted"/>
<feature type="compositionally biased region" description="Basic and acidic residues" evidence="1">
    <location>
        <begin position="1"/>
        <end position="26"/>
    </location>
</feature>
<dbReference type="KEGG" id="mey:TM49_08585"/>
<evidence type="ECO:0000313" key="4">
    <source>
        <dbReference type="Proteomes" id="UP000032611"/>
    </source>
</evidence>
<reference evidence="3 4" key="1">
    <citation type="journal article" date="2015" name="Genome Announc.">
        <title>Complete genome sequence of Martelella endophytica YC6887, which has antifungal activity associated with a halophyte.</title>
        <authorList>
            <person name="Khan A."/>
            <person name="Khan H."/>
            <person name="Chung E.J."/>
            <person name="Hossain M.T."/>
            <person name="Chung Y.R."/>
        </authorList>
    </citation>
    <scope>NUCLEOTIDE SEQUENCE [LARGE SCALE GENOMIC DNA]</scope>
    <source>
        <strain evidence="3">YC6887</strain>
    </source>
</reference>
<dbReference type="AlphaFoldDB" id="A0A0D5LNK7"/>
<accession>A0A0D5LNK7</accession>
<evidence type="ECO:0000313" key="3">
    <source>
        <dbReference type="EMBL" id="AJY45726.1"/>
    </source>
</evidence>
<dbReference type="Pfam" id="PF04972">
    <property type="entry name" value="BON"/>
    <property type="match status" value="1"/>
</dbReference>
<keyword evidence="4" id="KW-1185">Reference proteome</keyword>
<dbReference type="EMBL" id="CP010803">
    <property type="protein sequence ID" value="AJY45726.1"/>
    <property type="molecule type" value="Genomic_DNA"/>
</dbReference>
<organism evidence="3 4">
    <name type="scientific">Martelella endophytica</name>
    <dbReference type="NCBI Taxonomy" id="1486262"/>
    <lineage>
        <taxon>Bacteria</taxon>
        <taxon>Pseudomonadati</taxon>
        <taxon>Pseudomonadota</taxon>
        <taxon>Alphaproteobacteria</taxon>
        <taxon>Hyphomicrobiales</taxon>
        <taxon>Aurantimonadaceae</taxon>
        <taxon>Martelella</taxon>
    </lineage>
</organism>
<dbReference type="RefSeq" id="WP_045680555.1">
    <property type="nucleotide sequence ID" value="NZ_CP010803.1"/>
</dbReference>
<dbReference type="PROSITE" id="PS50914">
    <property type="entry name" value="BON"/>
    <property type="match status" value="1"/>
</dbReference>
<dbReference type="Proteomes" id="UP000032611">
    <property type="component" value="Chromosome"/>
</dbReference>
<dbReference type="Gene3D" id="3.30.1340.30">
    <property type="match status" value="1"/>
</dbReference>
<evidence type="ECO:0000256" key="1">
    <source>
        <dbReference type="SAM" id="MobiDB-lite"/>
    </source>
</evidence>
<dbReference type="PATRIC" id="fig|1486262.3.peg.1776"/>
<name>A0A0D5LNK7_MAREN</name>
<dbReference type="HOGENOM" id="CLU_1577257_0_0_5"/>
<dbReference type="STRING" id="1486262.TM49_08585"/>
<dbReference type="OrthoDB" id="7916429at2"/>
<feature type="region of interest" description="Disordered" evidence="1">
    <location>
        <begin position="1"/>
        <end position="57"/>
    </location>
</feature>
<evidence type="ECO:0000259" key="2">
    <source>
        <dbReference type="PROSITE" id="PS50914"/>
    </source>
</evidence>